<sequence>MKNNRLCPSLKQTNTHIIVMVLVLVSRPIRFYFWSRFDFNMNMCTVYSSWFSSTYRAKEQLERVKNIVCQRRAAPNCRCKTRVLWVIELTAGSHIDVIFWANTVGVRGL</sequence>
<dbReference type="EMBL" id="HBUF01138612">
    <property type="protein sequence ID" value="CAG6645805.1"/>
    <property type="molecule type" value="Transcribed_RNA"/>
</dbReference>
<keyword evidence="1" id="KW-0812">Transmembrane</keyword>
<proteinExistence type="predicted"/>
<organism evidence="2">
    <name type="scientific">Cacopsylla melanoneura</name>
    <dbReference type="NCBI Taxonomy" id="428564"/>
    <lineage>
        <taxon>Eukaryota</taxon>
        <taxon>Metazoa</taxon>
        <taxon>Ecdysozoa</taxon>
        <taxon>Arthropoda</taxon>
        <taxon>Hexapoda</taxon>
        <taxon>Insecta</taxon>
        <taxon>Pterygota</taxon>
        <taxon>Neoptera</taxon>
        <taxon>Paraneoptera</taxon>
        <taxon>Hemiptera</taxon>
        <taxon>Sternorrhyncha</taxon>
        <taxon>Psylloidea</taxon>
        <taxon>Psyllidae</taxon>
        <taxon>Psyllinae</taxon>
        <taxon>Cacopsylla</taxon>
    </lineage>
</organism>
<reference evidence="2" key="1">
    <citation type="submission" date="2021-05" db="EMBL/GenBank/DDBJ databases">
        <authorList>
            <person name="Alioto T."/>
            <person name="Alioto T."/>
            <person name="Gomez Garrido J."/>
        </authorList>
    </citation>
    <scope>NUCLEOTIDE SEQUENCE</scope>
</reference>
<dbReference type="AlphaFoldDB" id="A0A8D8R7I6"/>
<evidence type="ECO:0000313" key="2">
    <source>
        <dbReference type="EMBL" id="CAG6645805.1"/>
    </source>
</evidence>
<protein>
    <submittedName>
        <fullName evidence="2">Uncharacterized protein</fullName>
    </submittedName>
</protein>
<evidence type="ECO:0000256" key="1">
    <source>
        <dbReference type="SAM" id="Phobius"/>
    </source>
</evidence>
<accession>A0A8D8R7I6</accession>
<feature type="transmembrane region" description="Helical" evidence="1">
    <location>
        <begin position="15"/>
        <end position="33"/>
    </location>
</feature>
<name>A0A8D8R7I6_9HEMI</name>
<keyword evidence="1" id="KW-1133">Transmembrane helix</keyword>
<keyword evidence="1" id="KW-0472">Membrane</keyword>